<dbReference type="InterPro" id="IPR036873">
    <property type="entry name" value="Rhodanese-like_dom_sf"/>
</dbReference>
<reference evidence="3 4" key="1">
    <citation type="journal article" date="2010" name="Stand. Genomic Sci.">
        <title>Complete genome sequence of Desulfarculus baarsii type strain (2st14).</title>
        <authorList>
            <person name="Sun H."/>
            <person name="Spring S."/>
            <person name="Lapidus A."/>
            <person name="Davenport K."/>
            <person name="Del Rio T.G."/>
            <person name="Tice H."/>
            <person name="Nolan M."/>
            <person name="Copeland A."/>
            <person name="Cheng J.F."/>
            <person name="Lucas S."/>
            <person name="Tapia R."/>
            <person name="Goodwin L."/>
            <person name="Pitluck S."/>
            <person name="Ivanova N."/>
            <person name="Pagani I."/>
            <person name="Mavromatis K."/>
            <person name="Ovchinnikova G."/>
            <person name="Pati A."/>
            <person name="Chen A."/>
            <person name="Palaniappan K."/>
            <person name="Hauser L."/>
            <person name="Chang Y.J."/>
            <person name="Jeffries C.D."/>
            <person name="Detter J.C."/>
            <person name="Han C."/>
            <person name="Rohde M."/>
            <person name="Brambilla E."/>
            <person name="Goker M."/>
            <person name="Woyke T."/>
            <person name="Bristow J."/>
            <person name="Eisen J.A."/>
            <person name="Markowitz V."/>
            <person name="Hugenholtz P."/>
            <person name="Kyrpides N.C."/>
            <person name="Klenk H.P."/>
            <person name="Land M."/>
        </authorList>
    </citation>
    <scope>NUCLEOTIDE SEQUENCE [LARGE SCALE GENOMIC DNA]</scope>
    <source>
        <strain evidence="4">ATCC 33931 / DSM 2075 / LMG 7858 / VKM B-1802 / 2st14</strain>
    </source>
</reference>
<feature type="signal peptide" evidence="1">
    <location>
        <begin position="1"/>
        <end position="23"/>
    </location>
</feature>
<dbReference type="PROSITE" id="PS50206">
    <property type="entry name" value="RHODANESE_3"/>
    <property type="match status" value="1"/>
</dbReference>
<dbReference type="STRING" id="644282.Deba_0514"/>
<dbReference type="HOGENOM" id="CLU_1432422_0_0_7"/>
<evidence type="ECO:0000313" key="3">
    <source>
        <dbReference type="EMBL" id="ADK83886.1"/>
    </source>
</evidence>
<keyword evidence="1" id="KW-0732">Signal</keyword>
<dbReference type="KEGG" id="dbr:Deba_0514"/>
<dbReference type="Proteomes" id="UP000009047">
    <property type="component" value="Chromosome"/>
</dbReference>
<gene>
    <name evidence="3" type="ordered locus">Deba_0514</name>
</gene>
<proteinExistence type="predicted"/>
<evidence type="ECO:0000313" key="4">
    <source>
        <dbReference type="Proteomes" id="UP000009047"/>
    </source>
</evidence>
<dbReference type="eggNOG" id="COG0607">
    <property type="taxonomic scope" value="Bacteria"/>
</dbReference>
<organism evidence="3 4">
    <name type="scientific">Desulfarculus baarsii (strain ATCC 33931 / DSM 2075 / LMG 7858 / VKM B-1802 / 2st14)</name>
    <dbReference type="NCBI Taxonomy" id="644282"/>
    <lineage>
        <taxon>Bacteria</taxon>
        <taxon>Pseudomonadati</taxon>
        <taxon>Thermodesulfobacteriota</taxon>
        <taxon>Desulfarculia</taxon>
        <taxon>Desulfarculales</taxon>
        <taxon>Desulfarculaceae</taxon>
        <taxon>Desulfarculus</taxon>
    </lineage>
</organism>
<name>E1QEA0_DESB2</name>
<dbReference type="SUPFAM" id="SSF52821">
    <property type="entry name" value="Rhodanese/Cell cycle control phosphatase"/>
    <property type="match status" value="1"/>
</dbReference>
<evidence type="ECO:0000259" key="2">
    <source>
        <dbReference type="PROSITE" id="PS50206"/>
    </source>
</evidence>
<sequence>MKKFVSIMMAVMFMASVATVAMAADNPLVDKEKAFWKEFTSVIPKDKIVNVDALYAEWQKVLAGQSDAILLDVRTHPEFDAFHIEGTSHIHAGHMYTIPKAVPDPNAKIFVFCRTAHRAAYVAAFLYKYGYTNVYYVGPIKDGDKKVNEGGVVGWAQKGYPFVNAFAGQIVIQQYMQPTWTERNCGKYIREFSGQRGENCSKKTLQ</sequence>
<dbReference type="Pfam" id="PF00581">
    <property type="entry name" value="Rhodanese"/>
    <property type="match status" value="1"/>
</dbReference>
<dbReference type="RefSeq" id="WP_013257341.1">
    <property type="nucleotide sequence ID" value="NC_014365.1"/>
</dbReference>
<feature type="chain" id="PRO_5003150102" evidence="1">
    <location>
        <begin position="24"/>
        <end position="206"/>
    </location>
</feature>
<dbReference type="InterPro" id="IPR001763">
    <property type="entry name" value="Rhodanese-like_dom"/>
</dbReference>
<dbReference type="CDD" id="cd00158">
    <property type="entry name" value="RHOD"/>
    <property type="match status" value="1"/>
</dbReference>
<evidence type="ECO:0000256" key="1">
    <source>
        <dbReference type="SAM" id="SignalP"/>
    </source>
</evidence>
<dbReference type="AlphaFoldDB" id="E1QEA0"/>
<accession>E1QEA0</accession>
<dbReference type="OrthoDB" id="9789348at2"/>
<feature type="domain" description="Rhodanese" evidence="2">
    <location>
        <begin position="64"/>
        <end position="164"/>
    </location>
</feature>
<keyword evidence="4" id="KW-1185">Reference proteome</keyword>
<protein>
    <submittedName>
        <fullName evidence="3">Rhodanese domain protein</fullName>
    </submittedName>
</protein>
<dbReference type="SMART" id="SM00450">
    <property type="entry name" value="RHOD"/>
    <property type="match status" value="1"/>
</dbReference>
<dbReference type="Gene3D" id="3.40.250.10">
    <property type="entry name" value="Rhodanese-like domain"/>
    <property type="match status" value="1"/>
</dbReference>
<dbReference type="EMBL" id="CP002085">
    <property type="protein sequence ID" value="ADK83886.1"/>
    <property type="molecule type" value="Genomic_DNA"/>
</dbReference>